<feature type="domain" description="MOFRL-associated" evidence="3">
    <location>
        <begin position="183"/>
        <end position="295"/>
    </location>
</feature>
<sequence>TKKKKPQKADTSDICAKGPSSRRKIEKVTRSYRLISHLKKSMLRNCMKLNFVKLYSRNFNQLHTVTMNSATDTCRKDINIIFQSAVKSVEPKKLIERTISVKQTDGNCTLTVGDMCYDINRNVYVVGFGKAVSGMARAIDDCLNDHIVKGIISIPNGTHQTLTQAGKQNLLVDSSSKIKAYEGGGSALQPLPCPPITLEDELEITKTLSRNGASITELNVVRKNIEILKGGGLVQAAYPAKVLTLIMSDVIDDPLDIICSGPTVPDPSSPQECLQIFQHLGIENQVPASILKFLKETIVESDKPEYELPSDSSDLNIKNKQKECWQNVQNVIVGNNKIALTSAKEKSESLGYIPIVLTSRLSGEAKSVGKMFAKLAKYISLSFGCKQSDKVSDELVKLELELFNYNLLKESLKDIITITNTAYATGKAVCLIAGGETTVNVTGQGQGGRNQEMAVSCGMELWELFTKKKVFGYHVAFLSGGTDGQDGPTDVAGGLVTEDFISDCMDEDVDVQYYLDNNDTYNLFKRIKNGSGFVKTGLTGTNVMDIQILIVKQRNIDKGSMSSL</sequence>
<evidence type="ECO:0000259" key="2">
    <source>
        <dbReference type="Pfam" id="PF05161"/>
    </source>
</evidence>
<dbReference type="PANTHER" id="PTHR12227:SF0">
    <property type="entry name" value="GLYCERATE KINASE"/>
    <property type="match status" value="1"/>
</dbReference>
<comment type="similarity">
    <text evidence="1">Belongs to the glycerate kinase type-2 family.</text>
</comment>
<dbReference type="Pfam" id="PF05161">
    <property type="entry name" value="MOFRL"/>
    <property type="match status" value="1"/>
</dbReference>
<dbReference type="EMBL" id="JARBDR010000918">
    <property type="protein sequence ID" value="KAJ8302193.1"/>
    <property type="molecule type" value="Genomic_DNA"/>
</dbReference>
<evidence type="ECO:0008006" key="6">
    <source>
        <dbReference type="Google" id="ProtNLM"/>
    </source>
</evidence>
<dbReference type="PANTHER" id="PTHR12227">
    <property type="entry name" value="GLYCERATE KINASE"/>
    <property type="match status" value="1"/>
</dbReference>
<proteinExistence type="inferred from homology"/>
<accession>A0ABQ9EA19</accession>
<dbReference type="InterPro" id="IPR025286">
    <property type="entry name" value="MOFRL_assoc_dom"/>
</dbReference>
<protein>
    <recommendedName>
        <fullName evidence="6">Glycerate kinase</fullName>
    </recommendedName>
</protein>
<dbReference type="Pfam" id="PF13660">
    <property type="entry name" value="DUF4147"/>
    <property type="match status" value="2"/>
</dbReference>
<keyword evidence="5" id="KW-1185">Reference proteome</keyword>
<feature type="domain" description="MOFRL" evidence="2">
    <location>
        <begin position="429"/>
        <end position="545"/>
    </location>
</feature>
<comment type="caution">
    <text evidence="4">The sequence shown here is derived from an EMBL/GenBank/DDBJ whole genome shotgun (WGS) entry which is preliminary data.</text>
</comment>
<dbReference type="InterPro" id="IPR039760">
    <property type="entry name" value="MOFRL_protein"/>
</dbReference>
<feature type="domain" description="MOFRL-associated" evidence="3">
    <location>
        <begin position="79"/>
        <end position="161"/>
    </location>
</feature>
<dbReference type="InterPro" id="IPR038614">
    <property type="entry name" value="GK_N_sf"/>
</dbReference>
<name>A0ABQ9EA19_TEGGR</name>
<gene>
    <name evidence="4" type="ORF">KUTeg_021180</name>
</gene>
<dbReference type="InterPro" id="IPR007835">
    <property type="entry name" value="MOFRL"/>
</dbReference>
<dbReference type="Proteomes" id="UP001217089">
    <property type="component" value="Unassembled WGS sequence"/>
</dbReference>
<feature type="non-terminal residue" evidence="4">
    <location>
        <position position="1"/>
    </location>
</feature>
<evidence type="ECO:0000313" key="4">
    <source>
        <dbReference type="EMBL" id="KAJ8302193.1"/>
    </source>
</evidence>
<evidence type="ECO:0000259" key="3">
    <source>
        <dbReference type="Pfam" id="PF13660"/>
    </source>
</evidence>
<dbReference type="Gene3D" id="3.40.1480.10">
    <property type="entry name" value="MOFRL domain"/>
    <property type="match status" value="1"/>
</dbReference>
<organism evidence="4 5">
    <name type="scientific">Tegillarca granosa</name>
    <name type="common">Malaysian cockle</name>
    <name type="synonym">Anadara granosa</name>
    <dbReference type="NCBI Taxonomy" id="220873"/>
    <lineage>
        <taxon>Eukaryota</taxon>
        <taxon>Metazoa</taxon>
        <taxon>Spiralia</taxon>
        <taxon>Lophotrochozoa</taxon>
        <taxon>Mollusca</taxon>
        <taxon>Bivalvia</taxon>
        <taxon>Autobranchia</taxon>
        <taxon>Pteriomorphia</taxon>
        <taxon>Arcoida</taxon>
        <taxon>Arcoidea</taxon>
        <taxon>Arcidae</taxon>
        <taxon>Tegillarca</taxon>
    </lineage>
</organism>
<evidence type="ECO:0000256" key="1">
    <source>
        <dbReference type="ARBA" id="ARBA00005393"/>
    </source>
</evidence>
<evidence type="ECO:0000313" key="5">
    <source>
        <dbReference type="Proteomes" id="UP001217089"/>
    </source>
</evidence>
<dbReference type="Gene3D" id="3.40.50.10180">
    <property type="entry name" value="Glycerate kinase, MOFRL-like N-terminal domain"/>
    <property type="match status" value="2"/>
</dbReference>
<reference evidence="4 5" key="1">
    <citation type="submission" date="2022-12" db="EMBL/GenBank/DDBJ databases">
        <title>Chromosome-level genome of Tegillarca granosa.</title>
        <authorList>
            <person name="Kim J."/>
        </authorList>
    </citation>
    <scope>NUCLEOTIDE SEQUENCE [LARGE SCALE GENOMIC DNA]</scope>
    <source>
        <strain evidence="4">Teg-2019</strain>
        <tissue evidence="4">Adductor muscle</tissue>
    </source>
</reference>
<dbReference type="SUPFAM" id="SSF82544">
    <property type="entry name" value="GckA/TtuD-like"/>
    <property type="match status" value="1"/>
</dbReference>
<dbReference type="InterPro" id="IPR037035">
    <property type="entry name" value="GK-like_C_sf"/>
</dbReference>